<dbReference type="Gene3D" id="1.20.1250.10">
    <property type="match status" value="1"/>
</dbReference>
<keyword evidence="3" id="KW-1185">Reference proteome</keyword>
<dbReference type="EMBL" id="KN123144">
    <property type="protein sequence ID" value="KFO26618.1"/>
    <property type="molecule type" value="Genomic_DNA"/>
</dbReference>
<accession>A0A091D803</accession>
<gene>
    <name evidence="2" type="ORF">H920_12017</name>
</gene>
<evidence type="ECO:0000256" key="1">
    <source>
        <dbReference type="SAM" id="SignalP"/>
    </source>
</evidence>
<feature type="signal peptide" evidence="1">
    <location>
        <begin position="1"/>
        <end position="26"/>
    </location>
</feature>
<evidence type="ECO:0000313" key="2">
    <source>
        <dbReference type="EMBL" id="KFO26618.1"/>
    </source>
</evidence>
<keyword evidence="1" id="KW-0732">Signal</keyword>
<dbReference type="AlphaFoldDB" id="A0A091D803"/>
<proteinExistence type="predicted"/>
<protein>
    <submittedName>
        <fullName evidence="2">Uncharacterized protein</fullName>
    </submittedName>
</protein>
<name>A0A091D803_FUKDA</name>
<organism evidence="2 3">
    <name type="scientific">Fukomys damarensis</name>
    <name type="common">Damaraland mole rat</name>
    <name type="synonym">Cryptomys damarensis</name>
    <dbReference type="NCBI Taxonomy" id="885580"/>
    <lineage>
        <taxon>Eukaryota</taxon>
        <taxon>Metazoa</taxon>
        <taxon>Chordata</taxon>
        <taxon>Craniata</taxon>
        <taxon>Vertebrata</taxon>
        <taxon>Euteleostomi</taxon>
        <taxon>Mammalia</taxon>
        <taxon>Eutheria</taxon>
        <taxon>Euarchontoglires</taxon>
        <taxon>Glires</taxon>
        <taxon>Rodentia</taxon>
        <taxon>Hystricomorpha</taxon>
        <taxon>Bathyergidae</taxon>
        <taxon>Fukomys</taxon>
    </lineage>
</organism>
<dbReference type="Proteomes" id="UP000028990">
    <property type="component" value="Unassembled WGS sequence"/>
</dbReference>
<reference evidence="2 3" key="1">
    <citation type="submission" date="2013-11" db="EMBL/GenBank/DDBJ databases">
        <title>The Damaraland mole rat (Fukomys damarensis) genome and evolution of African mole rats.</title>
        <authorList>
            <person name="Gladyshev V.N."/>
            <person name="Fang X."/>
        </authorList>
    </citation>
    <scope>NUCLEOTIDE SEQUENCE [LARGE SCALE GENOMIC DNA]</scope>
    <source>
        <tissue evidence="2">Liver</tissue>
    </source>
</reference>
<evidence type="ECO:0000313" key="3">
    <source>
        <dbReference type="Proteomes" id="UP000028990"/>
    </source>
</evidence>
<sequence>MYAATPGLSGFPTLLLSLLLFRPGLQAPIEQHRSVNLTDFNGTIREIQRGLGSAPAEPKNPVIIKNWDDFREKLNYYLENMLSNESKATGSTSTPLPWGIVPVYSPGDWNC</sequence>
<dbReference type="InterPro" id="IPR009079">
    <property type="entry name" value="4_helix_cytokine-like_core"/>
</dbReference>
<feature type="chain" id="PRO_5001871373" evidence="1">
    <location>
        <begin position="27"/>
        <end position="111"/>
    </location>
</feature>